<dbReference type="InterPro" id="IPR020018">
    <property type="entry name" value="Motility-assoc_lipoprot_GldH"/>
</dbReference>
<keyword evidence="1" id="KW-0449">Lipoprotein</keyword>
<protein>
    <submittedName>
        <fullName evidence="1">Gliding motility lipoprotein GldH</fullName>
    </submittedName>
</protein>
<dbReference type="Pfam" id="PF14109">
    <property type="entry name" value="GldH_lipo"/>
    <property type="match status" value="1"/>
</dbReference>
<name>A0ABV1FPJ2_9BACT</name>
<comment type="caution">
    <text evidence="1">The sequence shown here is derived from an EMBL/GenBank/DDBJ whole genome shotgun (WGS) entry which is preliminary data.</text>
</comment>
<dbReference type="EMBL" id="JBBNFP010000010">
    <property type="protein sequence ID" value="MEQ2486288.1"/>
    <property type="molecule type" value="Genomic_DNA"/>
</dbReference>
<sequence length="152" mass="17120">MKHIMAFLMAGVLCVACTGNKVYDHYNHTPIAGWEKIDTLKFEVPPLAKQGLYATSMGLRINNAFPFISMTLIVEQTVLPANKTVIDTINCPLMGKDGQVRGKGVSYYQYHFPVSLMQLNENDSLHITVRHDMKREILPGVSDIGIELERRQ</sequence>
<evidence type="ECO:0000313" key="1">
    <source>
        <dbReference type="EMBL" id="MEQ2486288.1"/>
    </source>
</evidence>
<dbReference type="NCBIfam" id="TIGR03511">
    <property type="entry name" value="GldH_lipo"/>
    <property type="match status" value="1"/>
</dbReference>
<dbReference type="RefSeq" id="WP_215759361.1">
    <property type="nucleotide sequence ID" value="NZ_JAHKBE010000010.1"/>
</dbReference>
<organism evidence="1 2">
    <name type="scientific">Hallella faecis</name>
    <dbReference type="NCBI Taxonomy" id="2841596"/>
    <lineage>
        <taxon>Bacteria</taxon>
        <taxon>Pseudomonadati</taxon>
        <taxon>Bacteroidota</taxon>
        <taxon>Bacteroidia</taxon>
        <taxon>Bacteroidales</taxon>
        <taxon>Prevotellaceae</taxon>
        <taxon>Hallella</taxon>
    </lineage>
</organism>
<proteinExistence type="predicted"/>
<accession>A0ABV1FPJ2</accession>
<reference evidence="1 2" key="1">
    <citation type="submission" date="2024-04" db="EMBL/GenBank/DDBJ databases">
        <title>Human intestinal bacterial collection.</title>
        <authorList>
            <person name="Pauvert C."/>
            <person name="Hitch T.C.A."/>
            <person name="Clavel T."/>
        </authorList>
    </citation>
    <scope>NUCLEOTIDE SEQUENCE [LARGE SCALE GENOMIC DNA]</scope>
    <source>
        <strain evidence="1 2">CLA-AA-H145</strain>
    </source>
</reference>
<evidence type="ECO:0000313" key="2">
    <source>
        <dbReference type="Proteomes" id="UP001487296"/>
    </source>
</evidence>
<dbReference type="Proteomes" id="UP001487296">
    <property type="component" value="Unassembled WGS sequence"/>
</dbReference>
<gene>
    <name evidence="1" type="ORF">AAAT34_04360</name>
</gene>
<keyword evidence="2" id="KW-1185">Reference proteome</keyword>